<dbReference type="PANTHER" id="PTHR33799">
    <property type="entry name" value="PTS PERMEASE-RELATED-RELATED"/>
    <property type="match status" value="1"/>
</dbReference>
<reference evidence="3 5" key="1">
    <citation type="submission" date="2017-01" db="EMBL/GenBank/DDBJ databases">
        <title>Lactobacillus chiayiensis sp. nov., a lactic acid bacterium isolated from compost.</title>
        <authorList>
            <person name="Huang C.-H."/>
        </authorList>
    </citation>
    <scope>NUCLEOTIDE SEQUENCE [LARGE SCALE GENOMIC DNA]</scope>
    <source>
        <strain evidence="5">chh01</strain>
        <strain evidence="3">Chh01</strain>
    </source>
</reference>
<keyword evidence="1" id="KW-0808">Transferase</keyword>
<dbReference type="Proteomes" id="UP000290475">
    <property type="component" value="Unassembled WGS sequence"/>
</dbReference>
<dbReference type="AlphaFoldDB" id="A0A4Q1UIB7"/>
<evidence type="ECO:0000259" key="2">
    <source>
        <dbReference type="PROSITE" id="PS51096"/>
    </source>
</evidence>
<evidence type="ECO:0000313" key="3">
    <source>
        <dbReference type="EMBL" id="RXT30748.1"/>
    </source>
</evidence>
<gene>
    <name evidence="3" type="ORF">BVJ53_00610</name>
    <name evidence="4" type="ORF">OFW50_12620</name>
</gene>
<dbReference type="PROSITE" id="PS51096">
    <property type="entry name" value="PTS_EIIA_TYPE_4"/>
    <property type="match status" value="1"/>
</dbReference>
<dbReference type="EMBL" id="MSSM01000001">
    <property type="protein sequence ID" value="RXT30748.1"/>
    <property type="molecule type" value="Genomic_DNA"/>
</dbReference>
<sequence length="139" mass="15224">MAETKYQIFFISHNKLAEGVLAAVKMIAGDQVEATAYGLMPGQNPEDKIKEIEAKIESDSHTLILADLFGGSMANAAVQLAAKPNVRLITGLNLALALAAVLEKPWTDEEINKLIARSRENIREVTIDPVKEDAEEDFF</sequence>
<dbReference type="PANTHER" id="PTHR33799:SF1">
    <property type="entry name" value="PTS SYSTEM MANNOSE-SPECIFIC EIIAB COMPONENT-RELATED"/>
    <property type="match status" value="1"/>
</dbReference>
<dbReference type="EMBL" id="CP107523">
    <property type="protein sequence ID" value="UYN56293.1"/>
    <property type="molecule type" value="Genomic_DNA"/>
</dbReference>
<feature type="domain" description="PTS EIIA type-4" evidence="2">
    <location>
        <begin position="5"/>
        <end position="138"/>
    </location>
</feature>
<organism evidence="3 5">
    <name type="scientific">Lacticaseibacillus chiayiensis</name>
    <dbReference type="NCBI Taxonomy" id="2100821"/>
    <lineage>
        <taxon>Bacteria</taxon>
        <taxon>Bacillati</taxon>
        <taxon>Bacillota</taxon>
        <taxon>Bacilli</taxon>
        <taxon>Lactobacillales</taxon>
        <taxon>Lactobacillaceae</taxon>
        <taxon>Lacticaseibacillus</taxon>
    </lineage>
</organism>
<evidence type="ECO:0000313" key="4">
    <source>
        <dbReference type="EMBL" id="UYN56293.1"/>
    </source>
</evidence>
<dbReference type="SUPFAM" id="SSF53062">
    <property type="entry name" value="PTS system fructose IIA component-like"/>
    <property type="match status" value="1"/>
</dbReference>
<keyword evidence="6" id="KW-1185">Reference proteome</keyword>
<dbReference type="Pfam" id="PF03610">
    <property type="entry name" value="EIIA-man"/>
    <property type="match status" value="1"/>
</dbReference>
<dbReference type="OrthoDB" id="9799827at2"/>
<evidence type="ECO:0000313" key="6">
    <source>
        <dbReference type="Proteomes" id="UP001164790"/>
    </source>
</evidence>
<evidence type="ECO:0000313" key="5">
    <source>
        <dbReference type="Proteomes" id="UP000290475"/>
    </source>
</evidence>
<name>A0A4Q1UIB7_9LACO</name>
<accession>A0A4Q1UIB7</accession>
<dbReference type="InterPro" id="IPR051471">
    <property type="entry name" value="Bacterial_PTS_sugar_comp"/>
</dbReference>
<proteinExistence type="predicted"/>
<dbReference type="GO" id="GO:0016740">
    <property type="term" value="F:transferase activity"/>
    <property type="evidence" value="ECO:0007669"/>
    <property type="project" value="UniProtKB-KW"/>
</dbReference>
<dbReference type="Gene3D" id="3.40.50.510">
    <property type="entry name" value="Phosphotransferase system, mannose-type IIA component"/>
    <property type="match status" value="1"/>
</dbReference>
<reference evidence="4" key="2">
    <citation type="submission" date="2022-10" db="EMBL/GenBank/DDBJ databases">
        <title>Comparative genomic analysis and in-vitro probiotic properties of the potential probiotic L. chiayiensis AACE 3.</title>
        <authorList>
            <person name="Kang X."/>
        </authorList>
    </citation>
    <scope>NUCLEOTIDE SEQUENCE</scope>
    <source>
        <strain evidence="4">AACE 3</strain>
    </source>
</reference>
<dbReference type="InterPro" id="IPR004701">
    <property type="entry name" value="PTS_EIIA_man-typ"/>
</dbReference>
<dbReference type="GO" id="GO:0009401">
    <property type="term" value="P:phosphoenolpyruvate-dependent sugar phosphotransferase system"/>
    <property type="evidence" value="ECO:0007669"/>
    <property type="project" value="InterPro"/>
</dbReference>
<dbReference type="Proteomes" id="UP001164790">
    <property type="component" value="Chromosome"/>
</dbReference>
<protein>
    <submittedName>
        <fullName evidence="4">PTS mannose transporter subunit IIA</fullName>
    </submittedName>
</protein>
<dbReference type="InterPro" id="IPR036662">
    <property type="entry name" value="PTS_EIIA_man-typ_sf"/>
</dbReference>
<evidence type="ECO:0000256" key="1">
    <source>
        <dbReference type="ARBA" id="ARBA00022679"/>
    </source>
</evidence>
<dbReference type="RefSeq" id="WP_158280542.1">
    <property type="nucleotide sequence ID" value="NZ_CP074378.1"/>
</dbReference>
<dbReference type="GO" id="GO:0016020">
    <property type="term" value="C:membrane"/>
    <property type="evidence" value="ECO:0007669"/>
    <property type="project" value="InterPro"/>
</dbReference>